<dbReference type="PANTHER" id="PTHR10073">
    <property type="entry name" value="DNA MISMATCH REPAIR PROTEIN MLH, PMS, MUTL"/>
    <property type="match status" value="1"/>
</dbReference>
<evidence type="ECO:0000259" key="5">
    <source>
        <dbReference type="SMART" id="SM01340"/>
    </source>
</evidence>
<dbReference type="InterPro" id="IPR014762">
    <property type="entry name" value="DNA_mismatch_repair_CS"/>
</dbReference>
<dbReference type="SUPFAM" id="SSF55874">
    <property type="entry name" value="ATPase domain of HSP90 chaperone/DNA topoisomerase II/histidine kinase"/>
    <property type="match status" value="1"/>
</dbReference>
<keyword evidence="3" id="KW-0234">DNA repair</keyword>
<dbReference type="GO" id="GO:0016887">
    <property type="term" value="F:ATP hydrolysis activity"/>
    <property type="evidence" value="ECO:0007669"/>
    <property type="project" value="InterPro"/>
</dbReference>
<keyword evidence="6" id="KW-1185">Reference proteome</keyword>
<dbReference type="AlphaFoldDB" id="A0A7E4VZK6"/>
<dbReference type="InterPro" id="IPR020568">
    <property type="entry name" value="Ribosomal_Su5_D2-typ_SF"/>
</dbReference>
<feature type="region of interest" description="Disordered" evidence="4">
    <location>
        <begin position="367"/>
        <end position="387"/>
    </location>
</feature>
<dbReference type="Pfam" id="PF01119">
    <property type="entry name" value="DNA_mis_repair"/>
    <property type="match status" value="1"/>
</dbReference>
<dbReference type="PROSITE" id="PS00058">
    <property type="entry name" value="DNA_MISMATCH_REPAIR_1"/>
    <property type="match status" value="1"/>
</dbReference>
<evidence type="ECO:0000313" key="7">
    <source>
        <dbReference type="WBParaSite" id="Pan_g4820.t1"/>
    </source>
</evidence>
<evidence type="ECO:0000256" key="2">
    <source>
        <dbReference type="ARBA" id="ARBA00022763"/>
    </source>
</evidence>
<dbReference type="CDD" id="cd00782">
    <property type="entry name" value="MutL_Trans"/>
    <property type="match status" value="1"/>
</dbReference>
<dbReference type="GO" id="GO:0140664">
    <property type="term" value="F:ATP-dependent DNA damage sensor activity"/>
    <property type="evidence" value="ECO:0007669"/>
    <property type="project" value="InterPro"/>
</dbReference>
<reference evidence="6" key="1">
    <citation type="journal article" date="2013" name="Genetics">
        <title>The draft genome and transcriptome of Panagrellus redivivus are shaped by the harsh demands of a free-living lifestyle.</title>
        <authorList>
            <person name="Srinivasan J."/>
            <person name="Dillman A.R."/>
            <person name="Macchietto M.G."/>
            <person name="Heikkinen L."/>
            <person name="Lakso M."/>
            <person name="Fracchia K.M."/>
            <person name="Antoshechkin I."/>
            <person name="Mortazavi A."/>
            <person name="Wong G."/>
            <person name="Sternberg P.W."/>
        </authorList>
    </citation>
    <scope>NUCLEOTIDE SEQUENCE [LARGE SCALE GENOMIC DNA]</scope>
    <source>
        <strain evidence="6">MT8872</strain>
    </source>
</reference>
<dbReference type="SMART" id="SM01340">
    <property type="entry name" value="DNA_mis_repair"/>
    <property type="match status" value="1"/>
</dbReference>
<dbReference type="GO" id="GO:0030983">
    <property type="term" value="F:mismatched DNA binding"/>
    <property type="evidence" value="ECO:0007669"/>
    <property type="project" value="InterPro"/>
</dbReference>
<dbReference type="GO" id="GO:0006298">
    <property type="term" value="P:mismatch repair"/>
    <property type="evidence" value="ECO:0007669"/>
    <property type="project" value="InterPro"/>
</dbReference>
<dbReference type="WBParaSite" id="Pan_g4820.t1">
    <property type="protein sequence ID" value="Pan_g4820.t1"/>
    <property type="gene ID" value="Pan_g4820"/>
</dbReference>
<feature type="domain" description="DNA mismatch repair protein S5" evidence="5">
    <location>
        <begin position="222"/>
        <end position="341"/>
    </location>
</feature>
<organism evidence="6 7">
    <name type="scientific">Panagrellus redivivus</name>
    <name type="common">Microworm</name>
    <dbReference type="NCBI Taxonomy" id="6233"/>
    <lineage>
        <taxon>Eukaryota</taxon>
        <taxon>Metazoa</taxon>
        <taxon>Ecdysozoa</taxon>
        <taxon>Nematoda</taxon>
        <taxon>Chromadorea</taxon>
        <taxon>Rhabditida</taxon>
        <taxon>Tylenchina</taxon>
        <taxon>Panagrolaimomorpha</taxon>
        <taxon>Panagrolaimoidea</taxon>
        <taxon>Panagrolaimidae</taxon>
        <taxon>Panagrellus</taxon>
    </lineage>
</organism>
<dbReference type="CDD" id="cd16926">
    <property type="entry name" value="HATPase_MutL-MLH-PMS-like"/>
    <property type="match status" value="1"/>
</dbReference>
<name>A0A7E4VZK6_PANRE</name>
<feature type="compositionally biased region" description="Polar residues" evidence="4">
    <location>
        <begin position="367"/>
        <end position="384"/>
    </location>
</feature>
<dbReference type="PANTHER" id="PTHR10073:SF12">
    <property type="entry name" value="DNA MISMATCH REPAIR PROTEIN MLH1"/>
    <property type="match status" value="1"/>
</dbReference>
<dbReference type="Pfam" id="PF13589">
    <property type="entry name" value="HATPase_c_3"/>
    <property type="match status" value="1"/>
</dbReference>
<reference evidence="7" key="2">
    <citation type="submission" date="2020-10" db="UniProtKB">
        <authorList>
            <consortium name="WormBaseParasite"/>
        </authorList>
    </citation>
    <scope>IDENTIFICATION</scope>
</reference>
<dbReference type="Proteomes" id="UP000492821">
    <property type="component" value="Unassembled WGS sequence"/>
</dbReference>
<evidence type="ECO:0000256" key="4">
    <source>
        <dbReference type="SAM" id="MobiDB-lite"/>
    </source>
</evidence>
<dbReference type="InterPro" id="IPR013507">
    <property type="entry name" value="DNA_mismatch_S5_2-like"/>
</dbReference>
<evidence type="ECO:0000313" key="6">
    <source>
        <dbReference type="Proteomes" id="UP000492821"/>
    </source>
</evidence>
<dbReference type="Gene3D" id="3.30.565.10">
    <property type="entry name" value="Histidine kinase-like ATPase, C-terminal domain"/>
    <property type="match status" value="1"/>
</dbReference>
<evidence type="ECO:0000256" key="1">
    <source>
        <dbReference type="ARBA" id="ARBA00006082"/>
    </source>
</evidence>
<proteinExistence type="inferred from homology"/>
<dbReference type="InterPro" id="IPR014721">
    <property type="entry name" value="Ribsml_uS5_D2-typ_fold_subgr"/>
</dbReference>
<protein>
    <submittedName>
        <fullName evidence="7">DNA_mis_repair domain-containing protein</fullName>
    </submittedName>
</protein>
<evidence type="ECO:0000256" key="3">
    <source>
        <dbReference type="ARBA" id="ARBA00023204"/>
    </source>
</evidence>
<dbReference type="NCBIfam" id="TIGR00585">
    <property type="entry name" value="mutl"/>
    <property type="match status" value="1"/>
</dbReference>
<dbReference type="GO" id="GO:0005524">
    <property type="term" value="F:ATP binding"/>
    <property type="evidence" value="ECO:0007669"/>
    <property type="project" value="InterPro"/>
</dbReference>
<dbReference type="Gene3D" id="3.30.230.10">
    <property type="match status" value="1"/>
</dbReference>
<dbReference type="GO" id="GO:0032300">
    <property type="term" value="C:mismatch repair complex"/>
    <property type="evidence" value="ECO:0007669"/>
    <property type="project" value="InterPro"/>
</dbReference>
<dbReference type="InterPro" id="IPR002099">
    <property type="entry name" value="MutL/Mlh/PMS"/>
</dbReference>
<dbReference type="InterPro" id="IPR038973">
    <property type="entry name" value="MutL/Mlh/Pms-like"/>
</dbReference>
<dbReference type="InterPro" id="IPR036890">
    <property type="entry name" value="HATPase_C_sf"/>
</dbReference>
<sequence length="690" mass="76470">MEDDPSISPPPIDPLIITRRIRPLAAEVVQKIAAGEVIHLPVNAVKELIENALDAGSTHIIIVVKDGGYKEIMIRDNGCGIHPDDADVIANRFHSSKIRSVNDVYNIQTFGFRGEALSSMAVSGKLTIVSRKADSDVGVRIVVSGGTRTHTPEHGLDPGTTMVVTDLFQTYSPSEVKASVYRLTSLVSRYSMANIGIKFILNTPSAAFKSPRIETTEKAIWIAAVLGVPKVFEEHISSKHPSFKAEIYGTPLREIKPNTRSSKLNFTCFVNKRLVTVVALEALIKSHLERGVLTCDSVVAFLTVDPSMLDVHVSPTKEFVTLRNSESVMEVISESFGKVIDERLENAPQPKPTKSTSNLNFFASQRATTAPSQKQRFDPNQSLMDSFLDDSGAMTQEQMDDEADAVENGFEKLDVASQETTNGAEADSSFIDPDADSDIVKARRILTNLTPALLESLEAETDAIWLEKLRDAVEVKLEVRGDGQWLMLLNHDSHFIFVLFDAVLQDYFKQKIIRNIGNLPFRELQNQELTISIRDVITGIASDAPEEFIAHKLRIIKASADGLKQYFNVEVFQSDENMVVEDVFLVAAPQLHTGQSVPWSNIATVLATIPTPITAENTVYWIQDVANRLAGAYVAELHYAVYDPNSQDEAVARWTRFLPTFKSTYLPGAVMRENSFSYPNAKMYAVFERC</sequence>
<dbReference type="SUPFAM" id="SSF54211">
    <property type="entry name" value="Ribosomal protein S5 domain 2-like"/>
    <property type="match status" value="1"/>
</dbReference>
<accession>A0A7E4VZK6</accession>
<comment type="similarity">
    <text evidence="1">Belongs to the DNA mismatch repair MutL/HexB family.</text>
</comment>
<keyword evidence="2" id="KW-0227">DNA damage</keyword>